<name>A0A830GS40_9CREN</name>
<dbReference type="Proteomes" id="UP000610960">
    <property type="component" value="Unassembled WGS sequence"/>
</dbReference>
<dbReference type="InterPro" id="IPR002735">
    <property type="entry name" value="Transl_init_fac_IF2/IF5_dom"/>
</dbReference>
<organism evidence="5 6">
    <name type="scientific">Thermocladium modestius</name>
    <dbReference type="NCBI Taxonomy" id="62609"/>
    <lineage>
        <taxon>Archaea</taxon>
        <taxon>Thermoproteota</taxon>
        <taxon>Thermoprotei</taxon>
        <taxon>Thermoproteales</taxon>
        <taxon>Thermoproteaceae</taxon>
        <taxon>Thermocladium</taxon>
    </lineage>
</organism>
<dbReference type="SUPFAM" id="SSF100966">
    <property type="entry name" value="Translation initiation factor 2 beta, aIF2beta, N-terminal domain"/>
    <property type="match status" value="1"/>
</dbReference>
<dbReference type="GO" id="GO:0003743">
    <property type="term" value="F:translation initiation factor activity"/>
    <property type="evidence" value="ECO:0007669"/>
    <property type="project" value="UniProtKB-KW"/>
</dbReference>
<dbReference type="InterPro" id="IPR016190">
    <property type="entry name" value="Transl_init_fac_IF2/IF5_Zn-bd"/>
</dbReference>
<dbReference type="SUPFAM" id="SSF75689">
    <property type="entry name" value="Zinc-binding domain of translation initiation factor 2 beta"/>
    <property type="match status" value="1"/>
</dbReference>
<evidence type="ECO:0000256" key="1">
    <source>
        <dbReference type="ARBA" id="ARBA00010397"/>
    </source>
</evidence>
<dbReference type="PANTHER" id="PTHR23001:SF3">
    <property type="entry name" value="EUKARYOTIC TRANSLATION INITIATION FACTOR 2 SUBUNIT 2"/>
    <property type="match status" value="1"/>
</dbReference>
<dbReference type="RefSeq" id="WP_188595931.1">
    <property type="nucleotide sequence ID" value="NZ_BMNL01000001.1"/>
</dbReference>
<dbReference type="AlphaFoldDB" id="A0A830GS40"/>
<dbReference type="SMART" id="SM00653">
    <property type="entry name" value="eIF2B_5"/>
    <property type="match status" value="1"/>
</dbReference>
<protein>
    <submittedName>
        <fullName evidence="5">Translation initiation factor 2 subunit beta</fullName>
    </submittedName>
</protein>
<dbReference type="Pfam" id="PF01873">
    <property type="entry name" value="eIF-5_eIF-2B"/>
    <property type="match status" value="1"/>
</dbReference>
<evidence type="ECO:0000259" key="4">
    <source>
        <dbReference type="SMART" id="SM00653"/>
    </source>
</evidence>
<dbReference type="EMBL" id="BMNL01000001">
    <property type="protein sequence ID" value="GGP19967.1"/>
    <property type="molecule type" value="Genomic_DNA"/>
</dbReference>
<dbReference type="Gene3D" id="3.30.30.170">
    <property type="match status" value="1"/>
</dbReference>
<dbReference type="NCBIfam" id="NF003067">
    <property type="entry name" value="PRK03988.1"/>
    <property type="match status" value="1"/>
</dbReference>
<dbReference type="InterPro" id="IPR045196">
    <property type="entry name" value="IF2/IF5"/>
</dbReference>
<reference evidence="5" key="1">
    <citation type="journal article" date="2014" name="Int. J. Syst. Evol. Microbiol.">
        <title>Complete genome sequence of Corynebacterium casei LMG S-19264T (=DSM 44701T), isolated from a smear-ripened cheese.</title>
        <authorList>
            <consortium name="US DOE Joint Genome Institute (JGI-PGF)"/>
            <person name="Walter F."/>
            <person name="Albersmeier A."/>
            <person name="Kalinowski J."/>
            <person name="Ruckert C."/>
        </authorList>
    </citation>
    <scope>NUCLEOTIDE SEQUENCE</scope>
    <source>
        <strain evidence="5">JCM 10088</strain>
    </source>
</reference>
<accession>A0A830GS40</accession>
<keyword evidence="6" id="KW-1185">Reference proteome</keyword>
<evidence type="ECO:0000256" key="2">
    <source>
        <dbReference type="ARBA" id="ARBA00022540"/>
    </source>
</evidence>
<sequence length="137" mass="15807">MDQDSLYRKLLDRAYSVITPRAQQRSELPRLVIETAPKRTIIRNFLDVASRLRRDPSHMVRFFLKEMAVPGAIEGNSFVIYAERNPRTVELVYERYIKFYVVCPVCNSIDTELIKEGRIYILHCTACGANTPRKGVG</sequence>
<gene>
    <name evidence="5" type="ORF">GCM10007981_05820</name>
</gene>
<comment type="similarity">
    <text evidence="1">Belongs to the eIF-2-beta/eIF-5 family.</text>
</comment>
<evidence type="ECO:0000313" key="6">
    <source>
        <dbReference type="Proteomes" id="UP000610960"/>
    </source>
</evidence>
<evidence type="ECO:0000313" key="5">
    <source>
        <dbReference type="EMBL" id="GGP19967.1"/>
    </source>
</evidence>
<comment type="caution">
    <text evidence="5">The sequence shown here is derived from an EMBL/GenBank/DDBJ whole genome shotgun (WGS) entry which is preliminary data.</text>
</comment>
<dbReference type="PANTHER" id="PTHR23001">
    <property type="entry name" value="EUKARYOTIC TRANSLATION INITIATION FACTOR"/>
    <property type="match status" value="1"/>
</dbReference>
<keyword evidence="3" id="KW-0648">Protein biosynthesis</keyword>
<evidence type="ECO:0000256" key="3">
    <source>
        <dbReference type="ARBA" id="ARBA00022917"/>
    </source>
</evidence>
<keyword evidence="2 5" id="KW-0396">Initiation factor</keyword>
<dbReference type="OrthoDB" id="38099at2157"/>
<reference evidence="5" key="2">
    <citation type="submission" date="2020-09" db="EMBL/GenBank/DDBJ databases">
        <authorList>
            <person name="Sun Q."/>
            <person name="Ohkuma M."/>
        </authorList>
    </citation>
    <scope>NUCLEOTIDE SEQUENCE</scope>
    <source>
        <strain evidence="5">JCM 10088</strain>
    </source>
</reference>
<proteinExistence type="inferred from homology"/>
<feature type="domain" description="Translation initiation factor IF2/IF5" evidence="4">
    <location>
        <begin position="23"/>
        <end position="130"/>
    </location>
</feature>
<dbReference type="InterPro" id="IPR016189">
    <property type="entry name" value="Transl_init_fac_IF2/IF5_N"/>
</dbReference>